<gene>
    <name evidence="1" type="ORF">P691DRAFT_791920</name>
</gene>
<dbReference type="AlphaFoldDB" id="A0A9P6BX60"/>
<proteinExistence type="predicted"/>
<reference evidence="1" key="1">
    <citation type="submission" date="2020-11" db="EMBL/GenBank/DDBJ databases">
        <authorList>
            <consortium name="DOE Joint Genome Institute"/>
            <person name="Ahrendt S."/>
            <person name="Riley R."/>
            <person name="Andreopoulos W."/>
            <person name="Labutti K."/>
            <person name="Pangilinan J."/>
            <person name="Ruiz-Duenas F.J."/>
            <person name="Barrasa J.M."/>
            <person name="Sanchez-Garcia M."/>
            <person name="Camarero S."/>
            <person name="Miyauchi S."/>
            <person name="Serrano A."/>
            <person name="Linde D."/>
            <person name="Babiker R."/>
            <person name="Drula E."/>
            <person name="Ayuso-Fernandez I."/>
            <person name="Pacheco R."/>
            <person name="Padilla G."/>
            <person name="Ferreira P."/>
            <person name="Barriuso J."/>
            <person name="Kellner H."/>
            <person name="Castanera R."/>
            <person name="Alfaro M."/>
            <person name="Ramirez L."/>
            <person name="Pisabarro A.G."/>
            <person name="Kuo A."/>
            <person name="Tritt A."/>
            <person name="Lipzen A."/>
            <person name="He G."/>
            <person name="Yan M."/>
            <person name="Ng V."/>
            <person name="Cullen D."/>
            <person name="Martin F."/>
            <person name="Rosso M.-N."/>
            <person name="Henrissat B."/>
            <person name="Hibbett D."/>
            <person name="Martinez A.T."/>
            <person name="Grigoriev I.V."/>
        </authorList>
    </citation>
    <scope>NUCLEOTIDE SEQUENCE</scope>
    <source>
        <strain evidence="1">MF-IS2</strain>
    </source>
</reference>
<feature type="non-terminal residue" evidence="1">
    <location>
        <position position="1"/>
    </location>
</feature>
<evidence type="ECO:0000313" key="1">
    <source>
        <dbReference type="EMBL" id="KAF9441188.1"/>
    </source>
</evidence>
<comment type="caution">
    <text evidence="1">The sequence shown here is derived from an EMBL/GenBank/DDBJ whole genome shotgun (WGS) entry which is preliminary data.</text>
</comment>
<evidence type="ECO:0000313" key="2">
    <source>
        <dbReference type="Proteomes" id="UP000807342"/>
    </source>
</evidence>
<keyword evidence="2" id="KW-1185">Reference proteome</keyword>
<name>A0A9P6BX60_9AGAR</name>
<sequence length="147" mass="16589">MKGSVPSLGSRIGLRGDSKDDAAPKRLFLWHFEAGEGPNHAPILMAIADFRKIGKGLRIRLRFKRISGIMRHKEQFKDEKKEWWVLRQRHPVPSSGLRSAASWRSLVGRDETGADSFDSGYMDLIHGDISDSLSLDARPTKARPPVW</sequence>
<accession>A0A9P6BX60</accession>
<dbReference type="Proteomes" id="UP000807342">
    <property type="component" value="Unassembled WGS sequence"/>
</dbReference>
<protein>
    <submittedName>
        <fullName evidence="1">Uncharacterized protein</fullName>
    </submittedName>
</protein>
<dbReference type="EMBL" id="MU152021">
    <property type="protein sequence ID" value="KAF9441188.1"/>
    <property type="molecule type" value="Genomic_DNA"/>
</dbReference>
<organism evidence="1 2">
    <name type="scientific">Macrolepiota fuliginosa MF-IS2</name>
    <dbReference type="NCBI Taxonomy" id="1400762"/>
    <lineage>
        <taxon>Eukaryota</taxon>
        <taxon>Fungi</taxon>
        <taxon>Dikarya</taxon>
        <taxon>Basidiomycota</taxon>
        <taxon>Agaricomycotina</taxon>
        <taxon>Agaricomycetes</taxon>
        <taxon>Agaricomycetidae</taxon>
        <taxon>Agaricales</taxon>
        <taxon>Agaricineae</taxon>
        <taxon>Agaricaceae</taxon>
        <taxon>Macrolepiota</taxon>
    </lineage>
</organism>